<gene>
    <name evidence="6" type="ORF">K450DRAFT_233782</name>
</gene>
<sequence length="821" mass="90916">MSQVEGQTSAGHFTTIDDFILPGNHTRMEPPYDYNPNFKPAKGILKQRSRILQREQQASTSWISTLNSKLSGNPNTNGNVSDSQKRNGTDQLQDGKTSDSRPQTGLVGGLSSFRKFISNAASNRTANAQGSMMNLENSSVTSLSSINSENFEDSNLELDPEDLKRVRFSIQQLTTEYRPYDNRQYIDDPPKPEETNELKVGAADDQVAPATLEANPATLEVSTEVDSKHIDETADNFTDITSNTESFTETTFEEVTSNEEETPVPKRTDSLVSSLSSGQPCSPTDLLIFYETACRNKDEHMFQPLVRQLQEQAHMSHLTSLDLSNYLIDREAAEPISDILTLEHNLQRLIMQNCGLEDETIKLMLNGLLTSDSVKYLNIANNKKVKANGFKYIAIYMRESISLQVLNLSLNNFDKKSVQMISQGLISKKSMQSSAGIDTLIMDACLFRPSLLEALAVGVKNTASLKTLSLRNNRINHQGASWIGVMLRDYVSLGFYAGSTESISSTSSIQHGLERLALDGNDLRQGIQFVAQALKRNQSLKELGLNGCKIDARSVVYLGDALKYNQALEKLNISNNDLGVPVRDGFVSLSLGLQHHPSLRDIDLKGTSMKTEDAIEISKSLPYVKSLMRLDLRNNPLITIEGYASLAEAMKRNHTLAFLDIDVSQANQELTQLQSDILTQCSHNTRRNFADATDGEDGSTPADTKVAPHKDVERVVSKTKAQATVRLSLQERLAAVTRGANSRVPVPAEVKPGPSPEDELREKLEAKRKEEESLNKEIEIASDHQSLLAEMLNATSTEPTDERSDVNETLNVSYFTPIQFL</sequence>
<comment type="caution">
    <text evidence="6">The sequence shown here is derived from an EMBL/GenBank/DDBJ whole genome shotgun (WGS) entry which is preliminary data.</text>
</comment>
<dbReference type="Pfam" id="PF13516">
    <property type="entry name" value="LRR_6"/>
    <property type="match status" value="1"/>
</dbReference>
<dbReference type="EMBL" id="MU620907">
    <property type="protein sequence ID" value="KAI8581238.1"/>
    <property type="molecule type" value="Genomic_DNA"/>
</dbReference>
<dbReference type="InterPro" id="IPR032675">
    <property type="entry name" value="LRR_dom_sf"/>
</dbReference>
<protein>
    <submittedName>
        <fullName evidence="6">Uncharacterized protein</fullName>
    </submittedName>
</protein>
<evidence type="ECO:0000313" key="7">
    <source>
        <dbReference type="Proteomes" id="UP001206595"/>
    </source>
</evidence>
<evidence type="ECO:0000256" key="2">
    <source>
        <dbReference type="ARBA" id="ARBA00022614"/>
    </source>
</evidence>
<dbReference type="InterPro" id="IPR001611">
    <property type="entry name" value="Leu-rich_rpt"/>
</dbReference>
<dbReference type="PANTHER" id="PTHR24113">
    <property type="entry name" value="RAN GTPASE-ACTIVATING PROTEIN 1"/>
    <property type="match status" value="1"/>
</dbReference>
<keyword evidence="3" id="KW-0677">Repeat</keyword>
<dbReference type="GO" id="GO:0031267">
    <property type="term" value="F:small GTPase binding"/>
    <property type="evidence" value="ECO:0007669"/>
    <property type="project" value="TreeGrafter"/>
</dbReference>
<keyword evidence="2" id="KW-0433">Leucine-rich repeat</keyword>
<dbReference type="GO" id="GO:0005829">
    <property type="term" value="C:cytosol"/>
    <property type="evidence" value="ECO:0007669"/>
    <property type="project" value="TreeGrafter"/>
</dbReference>
<dbReference type="InterPro" id="IPR027038">
    <property type="entry name" value="RanGap"/>
</dbReference>
<dbReference type="PANTHER" id="PTHR24113:SF12">
    <property type="entry name" value="RAN GTPASE-ACTIVATING PROTEIN 1"/>
    <property type="match status" value="1"/>
</dbReference>
<keyword evidence="1" id="KW-0343">GTPase activation</keyword>
<name>A0AAD5HGM3_UMBRA</name>
<feature type="region of interest" description="Disordered" evidence="5">
    <location>
        <begin position="15"/>
        <end position="40"/>
    </location>
</feature>
<accession>A0AAD5HGM3</accession>
<keyword evidence="7" id="KW-1185">Reference proteome</keyword>
<evidence type="ECO:0000256" key="4">
    <source>
        <dbReference type="SAM" id="Coils"/>
    </source>
</evidence>
<feature type="region of interest" description="Disordered" evidence="5">
    <location>
        <begin position="65"/>
        <end position="107"/>
    </location>
</feature>
<feature type="compositionally biased region" description="Polar residues" evidence="5">
    <location>
        <begin position="89"/>
        <end position="103"/>
    </location>
</feature>
<reference evidence="6" key="1">
    <citation type="submission" date="2021-06" db="EMBL/GenBank/DDBJ databases">
        <authorList>
            <consortium name="DOE Joint Genome Institute"/>
            <person name="Mondo S.J."/>
            <person name="Amses K.R."/>
            <person name="Simmons D.R."/>
            <person name="Longcore J.E."/>
            <person name="Seto K."/>
            <person name="Alves G.H."/>
            <person name="Bonds A.E."/>
            <person name="Quandt C.A."/>
            <person name="Davis W.J."/>
            <person name="Chang Y."/>
            <person name="Letcher P.M."/>
            <person name="Powell M.J."/>
            <person name="Kuo A."/>
            <person name="Labutti K."/>
            <person name="Pangilinan J."/>
            <person name="Andreopoulos W."/>
            <person name="Tritt A."/>
            <person name="Riley R."/>
            <person name="Hundley H."/>
            <person name="Johnson J."/>
            <person name="Lipzen A."/>
            <person name="Barry K."/>
            <person name="Berbee M.L."/>
            <person name="Buchler N.E."/>
            <person name="Grigoriev I.V."/>
            <person name="Spatafora J.W."/>
            <person name="Stajich J.E."/>
            <person name="James T.Y."/>
        </authorList>
    </citation>
    <scope>NUCLEOTIDE SEQUENCE</scope>
    <source>
        <strain evidence="6">AG</strain>
    </source>
</reference>
<dbReference type="GO" id="GO:0006913">
    <property type="term" value="P:nucleocytoplasmic transport"/>
    <property type="evidence" value="ECO:0007669"/>
    <property type="project" value="TreeGrafter"/>
</dbReference>
<keyword evidence="4" id="KW-0175">Coiled coil</keyword>
<organism evidence="6 7">
    <name type="scientific">Umbelopsis ramanniana AG</name>
    <dbReference type="NCBI Taxonomy" id="1314678"/>
    <lineage>
        <taxon>Eukaryota</taxon>
        <taxon>Fungi</taxon>
        <taxon>Fungi incertae sedis</taxon>
        <taxon>Mucoromycota</taxon>
        <taxon>Mucoromycotina</taxon>
        <taxon>Umbelopsidomycetes</taxon>
        <taxon>Umbelopsidales</taxon>
        <taxon>Umbelopsidaceae</taxon>
        <taxon>Umbelopsis</taxon>
    </lineage>
</organism>
<evidence type="ECO:0000256" key="3">
    <source>
        <dbReference type="ARBA" id="ARBA00022737"/>
    </source>
</evidence>
<proteinExistence type="predicted"/>
<dbReference type="RefSeq" id="XP_051446242.1">
    <property type="nucleotide sequence ID" value="XM_051587813.1"/>
</dbReference>
<evidence type="ECO:0000256" key="5">
    <source>
        <dbReference type="SAM" id="MobiDB-lite"/>
    </source>
</evidence>
<evidence type="ECO:0000256" key="1">
    <source>
        <dbReference type="ARBA" id="ARBA00022468"/>
    </source>
</evidence>
<feature type="compositionally biased region" description="Polar residues" evidence="5">
    <location>
        <begin position="65"/>
        <end position="82"/>
    </location>
</feature>
<dbReference type="GeneID" id="75913158"/>
<dbReference type="SMART" id="SM00368">
    <property type="entry name" value="LRR_RI"/>
    <property type="match status" value="8"/>
</dbReference>
<dbReference type="GO" id="GO:0048471">
    <property type="term" value="C:perinuclear region of cytoplasm"/>
    <property type="evidence" value="ECO:0007669"/>
    <property type="project" value="TreeGrafter"/>
</dbReference>
<dbReference type="Gene3D" id="3.80.10.10">
    <property type="entry name" value="Ribonuclease Inhibitor"/>
    <property type="match status" value="3"/>
</dbReference>
<evidence type="ECO:0000313" key="6">
    <source>
        <dbReference type="EMBL" id="KAI8581238.1"/>
    </source>
</evidence>
<dbReference type="GO" id="GO:0005634">
    <property type="term" value="C:nucleus"/>
    <property type="evidence" value="ECO:0007669"/>
    <property type="project" value="TreeGrafter"/>
</dbReference>
<feature type="coiled-coil region" evidence="4">
    <location>
        <begin position="757"/>
        <end position="784"/>
    </location>
</feature>
<feature type="region of interest" description="Disordered" evidence="5">
    <location>
        <begin position="247"/>
        <end position="276"/>
    </location>
</feature>
<reference evidence="6" key="2">
    <citation type="journal article" date="2022" name="Proc. Natl. Acad. Sci. U.S.A.">
        <title>Diploid-dominant life cycles characterize the early evolution of Fungi.</title>
        <authorList>
            <person name="Amses K.R."/>
            <person name="Simmons D.R."/>
            <person name="Longcore J.E."/>
            <person name="Mondo S.J."/>
            <person name="Seto K."/>
            <person name="Jeronimo G.H."/>
            <person name="Bonds A.E."/>
            <person name="Quandt C.A."/>
            <person name="Davis W.J."/>
            <person name="Chang Y."/>
            <person name="Federici B.A."/>
            <person name="Kuo A."/>
            <person name="LaButti K."/>
            <person name="Pangilinan J."/>
            <person name="Andreopoulos W."/>
            <person name="Tritt A."/>
            <person name="Riley R."/>
            <person name="Hundley H."/>
            <person name="Johnson J."/>
            <person name="Lipzen A."/>
            <person name="Barry K."/>
            <person name="Lang B.F."/>
            <person name="Cuomo C.A."/>
            <person name="Buchler N.E."/>
            <person name="Grigoriev I.V."/>
            <person name="Spatafora J.W."/>
            <person name="Stajich J.E."/>
            <person name="James T.Y."/>
        </authorList>
    </citation>
    <scope>NUCLEOTIDE SEQUENCE</scope>
    <source>
        <strain evidence="6">AG</strain>
    </source>
</reference>
<dbReference type="GO" id="GO:0005096">
    <property type="term" value="F:GTPase activator activity"/>
    <property type="evidence" value="ECO:0007669"/>
    <property type="project" value="UniProtKB-KW"/>
</dbReference>
<dbReference type="AlphaFoldDB" id="A0AAD5HGM3"/>
<dbReference type="PROSITE" id="PS51450">
    <property type="entry name" value="LRR"/>
    <property type="match status" value="1"/>
</dbReference>
<dbReference type="Proteomes" id="UP001206595">
    <property type="component" value="Unassembled WGS sequence"/>
</dbReference>
<dbReference type="SUPFAM" id="SSF52047">
    <property type="entry name" value="RNI-like"/>
    <property type="match status" value="1"/>
</dbReference>